<sequence length="75" mass="8243">MKYPKRGLISSSWSVPSKRDGGLEANQAKPTPAGTMEYRKGVRTAHAARVESMIGGKERHQPLSIAFMAARFRIA</sequence>
<dbReference type="GeneID" id="24165404"/>
<dbReference type="KEGG" id="cim:CIMG_13777"/>
<accession>A0A0D8JWY7</accession>
<protein>
    <submittedName>
        <fullName evidence="2">Uncharacterized protein</fullName>
    </submittedName>
</protein>
<name>A0A0D8JWY7_COCIM</name>
<dbReference type="AlphaFoldDB" id="A0A0D8JWY7"/>
<dbReference type="VEuPathDB" id="FungiDB:CIMG_13777"/>
<dbReference type="RefSeq" id="XP_004446455.1">
    <property type="nucleotide sequence ID" value="XM_004446398.1"/>
</dbReference>
<reference evidence="3" key="1">
    <citation type="journal article" date="2009" name="Genome Res.">
        <title>Comparative genomic analyses of the human fungal pathogens Coccidioides and their relatives.</title>
        <authorList>
            <person name="Sharpton T.J."/>
            <person name="Stajich J.E."/>
            <person name="Rounsley S.D."/>
            <person name="Gardner M.J."/>
            <person name="Wortman J.R."/>
            <person name="Jordar V.S."/>
            <person name="Maiti R."/>
            <person name="Kodira C.D."/>
            <person name="Neafsey D.E."/>
            <person name="Zeng Q."/>
            <person name="Hung C.-Y."/>
            <person name="McMahan C."/>
            <person name="Muszewska A."/>
            <person name="Grynberg M."/>
            <person name="Mandel M.A."/>
            <person name="Kellner E.M."/>
            <person name="Barker B.M."/>
            <person name="Galgiani J.N."/>
            <person name="Orbach M.J."/>
            <person name="Kirkland T.N."/>
            <person name="Cole G.T."/>
            <person name="Henn M.R."/>
            <person name="Birren B.W."/>
            <person name="Taylor J.W."/>
        </authorList>
    </citation>
    <scope>NUCLEOTIDE SEQUENCE [LARGE SCALE GENOMIC DNA]</scope>
    <source>
        <strain evidence="3">RS</strain>
    </source>
</reference>
<organism evidence="2 3">
    <name type="scientific">Coccidioides immitis (strain RS)</name>
    <name type="common">Valley fever fungus</name>
    <dbReference type="NCBI Taxonomy" id="246410"/>
    <lineage>
        <taxon>Eukaryota</taxon>
        <taxon>Fungi</taxon>
        <taxon>Dikarya</taxon>
        <taxon>Ascomycota</taxon>
        <taxon>Pezizomycotina</taxon>
        <taxon>Eurotiomycetes</taxon>
        <taxon>Eurotiomycetidae</taxon>
        <taxon>Onygenales</taxon>
        <taxon>Onygenaceae</taxon>
        <taxon>Coccidioides</taxon>
    </lineage>
</organism>
<keyword evidence="3" id="KW-1185">Reference proteome</keyword>
<reference evidence="3" key="2">
    <citation type="journal article" date="2010" name="Genome Res.">
        <title>Population genomic sequencing of Coccidioides fungi reveals recent hybridization and transposon control.</title>
        <authorList>
            <person name="Neafsey D.E."/>
            <person name="Barker B.M."/>
            <person name="Sharpton T.J."/>
            <person name="Stajich J.E."/>
            <person name="Park D.J."/>
            <person name="Whiston E."/>
            <person name="Hung C.-Y."/>
            <person name="McMahan C."/>
            <person name="White J."/>
            <person name="Sykes S."/>
            <person name="Heiman D."/>
            <person name="Young S."/>
            <person name="Zeng Q."/>
            <person name="Abouelleil A."/>
            <person name="Aftuck L."/>
            <person name="Bessette D."/>
            <person name="Brown A."/>
            <person name="FitzGerald M."/>
            <person name="Lui A."/>
            <person name="Macdonald J.P."/>
            <person name="Priest M."/>
            <person name="Orbach M.J."/>
            <person name="Galgiani J.N."/>
            <person name="Kirkland T.N."/>
            <person name="Cole G.T."/>
            <person name="Birren B.W."/>
            <person name="Henn M.R."/>
            <person name="Taylor J.W."/>
            <person name="Rounsley S.D."/>
        </authorList>
    </citation>
    <scope>GENOME REANNOTATION</scope>
    <source>
        <strain evidence="3">RS</strain>
    </source>
</reference>
<evidence type="ECO:0000313" key="2">
    <source>
        <dbReference type="EMBL" id="KJF61614.1"/>
    </source>
</evidence>
<dbReference type="Proteomes" id="UP000001261">
    <property type="component" value="Unassembled WGS sequence"/>
</dbReference>
<evidence type="ECO:0000256" key="1">
    <source>
        <dbReference type="SAM" id="MobiDB-lite"/>
    </source>
</evidence>
<evidence type="ECO:0000313" key="3">
    <source>
        <dbReference type="Proteomes" id="UP000001261"/>
    </source>
</evidence>
<dbReference type="InParanoid" id="A0A0D8JWY7"/>
<proteinExistence type="predicted"/>
<dbReference type="EMBL" id="GG704916">
    <property type="protein sequence ID" value="KJF61614.1"/>
    <property type="molecule type" value="Genomic_DNA"/>
</dbReference>
<feature type="region of interest" description="Disordered" evidence="1">
    <location>
        <begin position="1"/>
        <end position="39"/>
    </location>
</feature>
<gene>
    <name evidence="2" type="ORF">CIMG_13777</name>
</gene>